<evidence type="ECO:0000313" key="2">
    <source>
        <dbReference type="EMBL" id="EIW75036.1"/>
    </source>
</evidence>
<evidence type="ECO:0000313" key="3">
    <source>
        <dbReference type="Proteomes" id="UP000053558"/>
    </source>
</evidence>
<keyword evidence="3" id="KW-1185">Reference proteome</keyword>
<dbReference type="AlphaFoldDB" id="A0A5M3M7Y9"/>
<accession>A0A5M3M7Y9</accession>
<name>A0A5M3M7Y9_CONPW</name>
<dbReference type="KEGG" id="cput:CONPUDRAFT_66882"/>
<dbReference type="EMBL" id="JH711590">
    <property type="protein sequence ID" value="EIW75036.1"/>
    <property type="molecule type" value="Genomic_DNA"/>
</dbReference>
<keyword evidence="1" id="KW-0812">Transmembrane</keyword>
<protein>
    <submittedName>
        <fullName evidence="2">Uncharacterized protein</fullName>
    </submittedName>
</protein>
<comment type="caution">
    <text evidence="2">The sequence shown here is derived from an EMBL/GenBank/DDBJ whole genome shotgun (WGS) entry which is preliminary data.</text>
</comment>
<dbReference type="GeneID" id="19208534"/>
<reference evidence="3" key="1">
    <citation type="journal article" date="2012" name="Science">
        <title>The Paleozoic origin of enzymatic lignin decomposition reconstructed from 31 fungal genomes.</title>
        <authorList>
            <person name="Floudas D."/>
            <person name="Binder M."/>
            <person name="Riley R."/>
            <person name="Barry K."/>
            <person name="Blanchette R.A."/>
            <person name="Henrissat B."/>
            <person name="Martinez A.T."/>
            <person name="Otillar R."/>
            <person name="Spatafora J.W."/>
            <person name="Yadav J.S."/>
            <person name="Aerts A."/>
            <person name="Benoit I."/>
            <person name="Boyd A."/>
            <person name="Carlson A."/>
            <person name="Copeland A."/>
            <person name="Coutinho P.M."/>
            <person name="de Vries R.P."/>
            <person name="Ferreira P."/>
            <person name="Findley K."/>
            <person name="Foster B."/>
            <person name="Gaskell J."/>
            <person name="Glotzer D."/>
            <person name="Gorecki P."/>
            <person name="Heitman J."/>
            <person name="Hesse C."/>
            <person name="Hori C."/>
            <person name="Igarashi K."/>
            <person name="Jurgens J.A."/>
            <person name="Kallen N."/>
            <person name="Kersten P."/>
            <person name="Kohler A."/>
            <person name="Kuees U."/>
            <person name="Kumar T.K.A."/>
            <person name="Kuo A."/>
            <person name="LaButti K."/>
            <person name="Larrondo L.F."/>
            <person name="Lindquist E."/>
            <person name="Ling A."/>
            <person name="Lombard V."/>
            <person name="Lucas S."/>
            <person name="Lundell T."/>
            <person name="Martin R."/>
            <person name="McLaughlin D.J."/>
            <person name="Morgenstern I."/>
            <person name="Morin E."/>
            <person name="Murat C."/>
            <person name="Nagy L.G."/>
            <person name="Nolan M."/>
            <person name="Ohm R.A."/>
            <person name="Patyshakuliyeva A."/>
            <person name="Rokas A."/>
            <person name="Ruiz-Duenas F.J."/>
            <person name="Sabat G."/>
            <person name="Salamov A."/>
            <person name="Samejima M."/>
            <person name="Schmutz J."/>
            <person name="Slot J.C."/>
            <person name="St John F."/>
            <person name="Stenlid J."/>
            <person name="Sun H."/>
            <person name="Sun S."/>
            <person name="Syed K."/>
            <person name="Tsang A."/>
            <person name="Wiebenga A."/>
            <person name="Young D."/>
            <person name="Pisabarro A."/>
            <person name="Eastwood D.C."/>
            <person name="Martin F."/>
            <person name="Cullen D."/>
            <person name="Grigoriev I.V."/>
            <person name="Hibbett D.S."/>
        </authorList>
    </citation>
    <scope>NUCLEOTIDE SEQUENCE [LARGE SCALE GENOMIC DNA]</scope>
    <source>
        <strain evidence="3">RWD-64-598 SS2</strain>
    </source>
</reference>
<dbReference type="OrthoDB" id="5392263at2759"/>
<feature type="transmembrane region" description="Helical" evidence="1">
    <location>
        <begin position="398"/>
        <end position="423"/>
    </location>
</feature>
<sequence length="576" mass="64065">MLFTSRALAGGVNFTSCLANVQNFYNDTSNQKYANYSQLNNSLLDNNGFPVAFADIFTSTAITYTVCTNWCGSGDESFEWTNFSQQFSAWLLPYLALLSQLPFGARYRSDNLMSAVLTAGSPTLAGYTLFCTMLNTRWISQSFESVRKFPNTAQAARVLSNLQQVPLRVNPHSAMLSSLVVLPENDQWWSEFSESLNYKNTWSISAAVSIAWVIVAYALTVADSLANVNDNIDSVGQSIGTAFLWLIPVVIGWQQLSPKCDFDRLSRAFDHSEAKAYIATHHGSVKVGELTEERAISIGPEAMEDVMSPDEDATPPIFNYSRVFGWSRSAEEVLRAFQYASKRAFVHKPVDPEREWEVGDGESIHPGNRHGAPYDVEMYCGRMRFEPSSWGSGVWGRIVFASVAGLMLQWGTTGGAVMMVWFTPTTKLGCRSFSYLIYGALSTIIWMLMLASSIAAHHASSFHWNEHKRYRDAAFHTWKTVADVLRWSGKALAVLNSLILCAIPILQFSNVFNNCYCNSSVMGRGPDRAYNVINLTDTSETQILWIVALVVASLCSIAFVAIFNLLTDTLAFNRDS</sequence>
<gene>
    <name evidence="2" type="ORF">CONPUDRAFT_66882</name>
</gene>
<keyword evidence="1" id="KW-0472">Membrane</keyword>
<feature type="transmembrane region" description="Helical" evidence="1">
    <location>
        <begin position="543"/>
        <end position="566"/>
    </location>
</feature>
<dbReference type="Proteomes" id="UP000053558">
    <property type="component" value="Unassembled WGS sequence"/>
</dbReference>
<keyword evidence="1" id="KW-1133">Transmembrane helix</keyword>
<feature type="transmembrane region" description="Helical" evidence="1">
    <location>
        <begin position="435"/>
        <end position="459"/>
    </location>
</feature>
<feature type="transmembrane region" description="Helical" evidence="1">
    <location>
        <begin position="492"/>
        <end position="512"/>
    </location>
</feature>
<proteinExistence type="predicted"/>
<dbReference type="OMA" id="IGFYESC"/>
<evidence type="ECO:0000256" key="1">
    <source>
        <dbReference type="SAM" id="Phobius"/>
    </source>
</evidence>
<dbReference type="RefSeq" id="XP_007774810.1">
    <property type="nucleotide sequence ID" value="XM_007776620.1"/>
</dbReference>
<organism evidence="2 3">
    <name type="scientific">Coniophora puteana (strain RWD-64-598)</name>
    <name type="common">Brown rot fungus</name>
    <dbReference type="NCBI Taxonomy" id="741705"/>
    <lineage>
        <taxon>Eukaryota</taxon>
        <taxon>Fungi</taxon>
        <taxon>Dikarya</taxon>
        <taxon>Basidiomycota</taxon>
        <taxon>Agaricomycotina</taxon>
        <taxon>Agaricomycetes</taxon>
        <taxon>Agaricomycetidae</taxon>
        <taxon>Boletales</taxon>
        <taxon>Coniophorineae</taxon>
        <taxon>Coniophoraceae</taxon>
        <taxon>Coniophora</taxon>
    </lineage>
</organism>